<dbReference type="GO" id="GO:0016747">
    <property type="term" value="F:acyltransferase activity, transferring groups other than amino-acyl groups"/>
    <property type="evidence" value="ECO:0007669"/>
    <property type="project" value="InterPro"/>
</dbReference>
<organism evidence="2 3">
    <name type="scientific">Paenibacillus phyllosphaerae</name>
    <dbReference type="NCBI Taxonomy" id="274593"/>
    <lineage>
        <taxon>Bacteria</taxon>
        <taxon>Bacillati</taxon>
        <taxon>Bacillota</taxon>
        <taxon>Bacilli</taxon>
        <taxon>Bacillales</taxon>
        <taxon>Paenibacillaceae</taxon>
        <taxon>Paenibacillus</taxon>
    </lineage>
</organism>
<evidence type="ECO:0000313" key="2">
    <source>
        <dbReference type="EMBL" id="MBB3111856.1"/>
    </source>
</evidence>
<dbReference type="PROSITE" id="PS51186">
    <property type="entry name" value="GNAT"/>
    <property type="match status" value="1"/>
</dbReference>
<reference evidence="2 3" key="1">
    <citation type="submission" date="2020-08" db="EMBL/GenBank/DDBJ databases">
        <title>Genomic Encyclopedia of Type Strains, Phase III (KMG-III): the genomes of soil and plant-associated and newly described type strains.</title>
        <authorList>
            <person name="Whitman W."/>
        </authorList>
    </citation>
    <scope>NUCLEOTIDE SEQUENCE [LARGE SCALE GENOMIC DNA]</scope>
    <source>
        <strain evidence="2 3">CECT 5862</strain>
    </source>
</reference>
<sequence>MLEQARQLLSQRILHNIALLKMIESYGPHIDCRLHQECGQSALLLLLPASLFPYDLIHYPNASAIAFLYATDPQLLPRLLGKLPDEGAIVFKIQDNRYKPYIAHRYAYERIRAFHSYSCTELPVPTRSTNTVIEGTMLNETLLPLWMANGYSKDELADLFRRGARSYTIYHDGQPASTCFTFRNYEHVWEIGGVHTGEACRGQGLAQQVAAAATQQLLSQGLIPRYQVIESNRASIRLAESLGFTLAVTLEHLYGRRLDVTGAFR</sequence>
<dbReference type="EMBL" id="JACHXK010000009">
    <property type="protein sequence ID" value="MBB3111856.1"/>
    <property type="molecule type" value="Genomic_DNA"/>
</dbReference>
<evidence type="ECO:0000259" key="1">
    <source>
        <dbReference type="PROSITE" id="PS51186"/>
    </source>
</evidence>
<dbReference type="RefSeq" id="WP_183601712.1">
    <property type="nucleotide sequence ID" value="NZ_JACHXK010000009.1"/>
</dbReference>
<keyword evidence="2" id="KW-0808">Transferase</keyword>
<keyword evidence="3" id="KW-1185">Reference proteome</keyword>
<dbReference type="InterPro" id="IPR000182">
    <property type="entry name" value="GNAT_dom"/>
</dbReference>
<gene>
    <name evidence="2" type="ORF">FHS18_003924</name>
</gene>
<dbReference type="Proteomes" id="UP000570361">
    <property type="component" value="Unassembled WGS sequence"/>
</dbReference>
<comment type="caution">
    <text evidence="2">The sequence shown here is derived from an EMBL/GenBank/DDBJ whole genome shotgun (WGS) entry which is preliminary data.</text>
</comment>
<accession>A0A7W5B0W2</accession>
<dbReference type="InterPro" id="IPR016181">
    <property type="entry name" value="Acyl_CoA_acyltransferase"/>
</dbReference>
<dbReference type="AlphaFoldDB" id="A0A7W5B0W2"/>
<name>A0A7W5B0W2_9BACL</name>
<dbReference type="SUPFAM" id="SSF55729">
    <property type="entry name" value="Acyl-CoA N-acyltransferases (Nat)"/>
    <property type="match status" value="1"/>
</dbReference>
<protein>
    <submittedName>
        <fullName evidence="2">Putative GNAT family acetyltransferase</fullName>
    </submittedName>
</protein>
<dbReference type="Gene3D" id="3.40.630.30">
    <property type="match status" value="1"/>
</dbReference>
<evidence type="ECO:0000313" key="3">
    <source>
        <dbReference type="Proteomes" id="UP000570361"/>
    </source>
</evidence>
<feature type="domain" description="N-acetyltransferase" evidence="1">
    <location>
        <begin position="122"/>
        <end position="265"/>
    </location>
</feature>
<dbReference type="InterPro" id="IPR027365">
    <property type="entry name" value="GNAT_acetyltra_YdfB-like"/>
</dbReference>
<proteinExistence type="predicted"/>
<dbReference type="Pfam" id="PF12746">
    <property type="entry name" value="GNAT_acetyltran"/>
    <property type="match status" value="1"/>
</dbReference>